<dbReference type="Proteomes" id="UP000277811">
    <property type="component" value="Unassembled WGS sequence"/>
</dbReference>
<keyword evidence="1" id="KW-0812">Transmembrane</keyword>
<dbReference type="OrthoDB" id="1683771at2"/>
<gene>
    <name evidence="2" type="ORF">LUCI_1721</name>
</gene>
<reference evidence="2 3" key="1">
    <citation type="submission" date="2018-06" db="EMBL/GenBank/DDBJ databases">
        <authorList>
            <person name="Strepis N."/>
        </authorList>
    </citation>
    <scope>NUCLEOTIDE SEQUENCE [LARGE SCALE GENOMIC DNA]</scope>
    <source>
        <strain evidence="2">LUCI</strain>
    </source>
</reference>
<evidence type="ECO:0000313" key="2">
    <source>
        <dbReference type="EMBL" id="VBB06488.1"/>
    </source>
</evidence>
<dbReference type="RefSeq" id="WP_122627440.1">
    <property type="nucleotide sequence ID" value="NZ_UPPP01000064.1"/>
</dbReference>
<evidence type="ECO:0000256" key="1">
    <source>
        <dbReference type="SAM" id="Phobius"/>
    </source>
</evidence>
<dbReference type="AlphaFoldDB" id="A0A498RBH8"/>
<keyword evidence="3" id="KW-1185">Reference proteome</keyword>
<feature type="transmembrane region" description="Helical" evidence="1">
    <location>
        <begin position="60"/>
        <end position="81"/>
    </location>
</feature>
<name>A0A498RBH8_9FIRM</name>
<accession>A0A498RBH8</accession>
<feature type="transmembrane region" description="Helical" evidence="1">
    <location>
        <begin position="88"/>
        <end position="110"/>
    </location>
</feature>
<keyword evidence="1" id="KW-0472">Membrane</keyword>
<dbReference type="EMBL" id="UPPP01000064">
    <property type="protein sequence ID" value="VBB06488.1"/>
    <property type="molecule type" value="Genomic_DNA"/>
</dbReference>
<feature type="transmembrane region" description="Helical" evidence="1">
    <location>
        <begin position="33"/>
        <end position="54"/>
    </location>
</feature>
<organism evidence="2 3">
    <name type="scientific">Lucifera butyrica</name>
    <dbReference type="NCBI Taxonomy" id="1351585"/>
    <lineage>
        <taxon>Bacteria</taxon>
        <taxon>Bacillati</taxon>
        <taxon>Bacillota</taxon>
        <taxon>Negativicutes</taxon>
        <taxon>Veillonellales</taxon>
        <taxon>Veillonellaceae</taxon>
        <taxon>Lucifera</taxon>
    </lineage>
</organism>
<sequence>MSNQVILWSMLLTPFLTLFFMKKEDVKRYMPVGLFSAVTSAIIGDVGVTLGFWVHRETAYPLHSLMPFDIGLNLVLTMWVFIFTYRRFWMYMITNAILDIGFDFFLFQYYFPSRDIFNLVGISPFQSYLITLGHALVIYGYQMWQEGILVRSERTTFLGNLQPATKPLSRDQENKPDDE</sequence>
<keyword evidence="1" id="KW-1133">Transmembrane helix</keyword>
<evidence type="ECO:0008006" key="4">
    <source>
        <dbReference type="Google" id="ProtNLM"/>
    </source>
</evidence>
<feature type="transmembrane region" description="Helical" evidence="1">
    <location>
        <begin position="6"/>
        <end position="21"/>
    </location>
</feature>
<feature type="transmembrane region" description="Helical" evidence="1">
    <location>
        <begin position="116"/>
        <end position="141"/>
    </location>
</feature>
<proteinExistence type="predicted"/>
<evidence type="ECO:0000313" key="3">
    <source>
        <dbReference type="Proteomes" id="UP000277811"/>
    </source>
</evidence>
<protein>
    <recommendedName>
        <fullName evidence="4">Lycopene cyclase domain-containing protein</fullName>
    </recommendedName>
</protein>